<comment type="caution">
    <text evidence="3">The sequence shown here is derived from an EMBL/GenBank/DDBJ whole genome shotgun (WGS) entry which is preliminary data.</text>
</comment>
<organism evidence="3 4">
    <name type="scientific">Sinisalibacter aestuarii</name>
    <dbReference type="NCBI Taxonomy" id="2949426"/>
    <lineage>
        <taxon>Bacteria</taxon>
        <taxon>Pseudomonadati</taxon>
        <taxon>Pseudomonadota</taxon>
        <taxon>Alphaproteobacteria</taxon>
        <taxon>Rhodobacterales</taxon>
        <taxon>Roseobacteraceae</taxon>
        <taxon>Sinisalibacter</taxon>
    </lineage>
</organism>
<feature type="transmembrane region" description="Helical" evidence="2">
    <location>
        <begin position="31"/>
        <end position="53"/>
    </location>
</feature>
<keyword evidence="4" id="KW-1185">Reference proteome</keyword>
<feature type="transmembrane region" description="Helical" evidence="2">
    <location>
        <begin position="59"/>
        <end position="79"/>
    </location>
</feature>
<evidence type="ECO:0000313" key="3">
    <source>
        <dbReference type="EMBL" id="GKY89486.1"/>
    </source>
</evidence>
<evidence type="ECO:0000256" key="2">
    <source>
        <dbReference type="SAM" id="Phobius"/>
    </source>
</evidence>
<name>A0ABQ5LZ11_9RHOB</name>
<gene>
    <name evidence="3" type="ORF">STA1M1_33550</name>
</gene>
<feature type="region of interest" description="Disordered" evidence="1">
    <location>
        <begin position="86"/>
        <end position="107"/>
    </location>
</feature>
<accession>A0ABQ5LZ11</accession>
<evidence type="ECO:0008006" key="5">
    <source>
        <dbReference type="Google" id="ProtNLM"/>
    </source>
</evidence>
<keyword evidence="2" id="KW-0812">Transmembrane</keyword>
<keyword evidence="2" id="KW-0472">Membrane</keyword>
<dbReference type="EMBL" id="BROH01000012">
    <property type="protein sequence ID" value="GKY89486.1"/>
    <property type="molecule type" value="Genomic_DNA"/>
</dbReference>
<dbReference type="Proteomes" id="UP001144205">
    <property type="component" value="Unassembled WGS sequence"/>
</dbReference>
<protein>
    <recommendedName>
        <fullName evidence="5">DUF4175 domain-containing protein</fullName>
    </recommendedName>
</protein>
<evidence type="ECO:0000313" key="4">
    <source>
        <dbReference type="Proteomes" id="UP001144205"/>
    </source>
</evidence>
<reference evidence="3" key="1">
    <citation type="journal article" date="2023" name="Int. J. Syst. Evol. Microbiol.">
        <title>Sinisalibacter aestuarii sp. nov., isolated from estuarine sediment of the Arakawa River.</title>
        <authorList>
            <person name="Arafat S.T."/>
            <person name="Hirano S."/>
            <person name="Sato A."/>
            <person name="Takeuchi K."/>
            <person name="Yasuda T."/>
            <person name="Terahara T."/>
            <person name="Hamada M."/>
            <person name="Kobayashi T."/>
        </authorList>
    </citation>
    <scope>NUCLEOTIDE SEQUENCE</scope>
    <source>
        <strain evidence="3">B-399</strain>
    </source>
</reference>
<keyword evidence="2" id="KW-1133">Transmembrane helix</keyword>
<proteinExistence type="predicted"/>
<sequence length="107" mass="11187">MRAEAVPSPREPIFLGRETYRRRRLIDAMRLLPVVGLLLFLAPLLGGGVTGYGTASLGVFLFAAWFGLIVAAAVLVRILSRAPGGVAFDPLEPDAAPPGDEAESGGA</sequence>
<evidence type="ECO:0000256" key="1">
    <source>
        <dbReference type="SAM" id="MobiDB-lite"/>
    </source>
</evidence>